<dbReference type="EMBL" id="JAMTCS010000011">
    <property type="protein sequence ID" value="MCP2266108.1"/>
    <property type="molecule type" value="Genomic_DNA"/>
</dbReference>
<dbReference type="InterPro" id="IPR002656">
    <property type="entry name" value="Acyl_transf_3_dom"/>
</dbReference>
<proteinExistence type="predicted"/>
<dbReference type="Pfam" id="PF01757">
    <property type="entry name" value="Acyl_transf_3"/>
    <property type="match status" value="1"/>
</dbReference>
<name>A0A9X2G5K7_9MICO</name>
<feature type="transmembrane region" description="Helical" evidence="1">
    <location>
        <begin position="321"/>
        <end position="341"/>
    </location>
</feature>
<dbReference type="Proteomes" id="UP001139493">
    <property type="component" value="Unassembled WGS sequence"/>
</dbReference>
<dbReference type="GO" id="GO:0009103">
    <property type="term" value="P:lipopolysaccharide biosynthetic process"/>
    <property type="evidence" value="ECO:0007669"/>
    <property type="project" value="TreeGrafter"/>
</dbReference>
<feature type="domain" description="SGNH" evidence="3">
    <location>
        <begin position="469"/>
        <end position="693"/>
    </location>
</feature>
<gene>
    <name evidence="4" type="ORF">APR03_003473</name>
</gene>
<dbReference type="PANTHER" id="PTHR23028">
    <property type="entry name" value="ACETYLTRANSFERASE"/>
    <property type="match status" value="1"/>
</dbReference>
<dbReference type="GO" id="GO:0016020">
    <property type="term" value="C:membrane"/>
    <property type="evidence" value="ECO:0007669"/>
    <property type="project" value="TreeGrafter"/>
</dbReference>
<feature type="transmembrane region" description="Helical" evidence="1">
    <location>
        <begin position="384"/>
        <end position="404"/>
    </location>
</feature>
<dbReference type="PANTHER" id="PTHR23028:SF53">
    <property type="entry name" value="ACYL_TRANSF_3 DOMAIN-CONTAINING PROTEIN"/>
    <property type="match status" value="1"/>
</dbReference>
<keyword evidence="1" id="KW-0812">Transmembrane</keyword>
<dbReference type="InterPro" id="IPR050879">
    <property type="entry name" value="Acyltransferase_3"/>
</dbReference>
<feature type="transmembrane region" description="Helical" evidence="1">
    <location>
        <begin position="224"/>
        <end position="245"/>
    </location>
</feature>
<organism evidence="4 5">
    <name type="scientific">Promicromonospora thailandica</name>
    <dbReference type="NCBI Taxonomy" id="765201"/>
    <lineage>
        <taxon>Bacteria</taxon>
        <taxon>Bacillati</taxon>
        <taxon>Actinomycetota</taxon>
        <taxon>Actinomycetes</taxon>
        <taxon>Micrococcales</taxon>
        <taxon>Promicromonosporaceae</taxon>
        <taxon>Promicromonospora</taxon>
    </lineage>
</organism>
<feature type="transmembrane region" description="Helical" evidence="1">
    <location>
        <begin position="53"/>
        <end position="73"/>
    </location>
</feature>
<accession>A0A9X2G5K7</accession>
<dbReference type="Pfam" id="PF19040">
    <property type="entry name" value="SGNH"/>
    <property type="match status" value="1"/>
</dbReference>
<feature type="transmembrane region" description="Helical" evidence="1">
    <location>
        <begin position="257"/>
        <end position="279"/>
    </location>
</feature>
<protein>
    <submittedName>
        <fullName evidence="4">Peptidoglycan/LPS O-acetylase OafA/YrhL, contains acyltransferase and SGNH-hydrolase domains</fullName>
    </submittedName>
</protein>
<feature type="transmembrane region" description="Helical" evidence="1">
    <location>
        <begin position="285"/>
        <end position="309"/>
    </location>
</feature>
<keyword evidence="4" id="KW-0012">Acyltransferase</keyword>
<evidence type="ECO:0000313" key="4">
    <source>
        <dbReference type="EMBL" id="MCP2266108.1"/>
    </source>
</evidence>
<feature type="transmembrane region" description="Helical" evidence="1">
    <location>
        <begin position="347"/>
        <end position="364"/>
    </location>
</feature>
<keyword evidence="1" id="KW-1133">Transmembrane helix</keyword>
<dbReference type="GO" id="GO:0016747">
    <property type="term" value="F:acyltransferase activity, transferring groups other than amino-acyl groups"/>
    <property type="evidence" value="ECO:0007669"/>
    <property type="project" value="InterPro"/>
</dbReference>
<feature type="domain" description="Acyltransferase 3" evidence="2">
    <location>
        <begin position="28"/>
        <end position="363"/>
    </location>
</feature>
<sequence length="711" mass="75065">MNTTATETRPGHAPAPAPTGRARTFLPEVQALRALAVLLVVANHLRPDLVPGGYVGVDVFFVISGFLITGHMVKEVRATGRLRLGHFWANRARRILPASLLAILAVVVTAPFVLPLTELRALGRQALGSIFYVQNWILAADSVDYSASDNAATPFQHFWSLAVEEQFYLLWPLVVTLAALVAARVARRRGAAPLAACLTVAFALVIVPSFVWSVVLVGQGDPSAYFVTTTRLWELGVGGVLAVLLRYTDSLRLARSLLALAGLAAVGWSAFTLTAASPFPGANALLPVLGTAAVIAAGRTSGVGSLTWLVDLRPVQWVGNVSYSLYLWHFPVAVYFVAWAGRNANKFEVIALLAVMFALSWASYNGVEQPFRKAAWARKSDARALVAALVAMLLVAGTASVFWIKPATQERTWEQGAAAVEQARAAGDERFGAGATRDGSYAPFVTDEPAILPNPGAPGKPLWLVDGKRCDQDRPEGETAMCEYGHRDGTTVIAVVGDSHARMYAQPIIEAAETEGWRVVTFLRNSCPFSFTPRTIPGAGECVAANERTLEKIQALGPDAVVSAYYEGSEFQADGDGRPGTAGLAAGYDALAGTGARVFAMKDAPLPREDVFACVGEHYSDPGVCAVPRSEAFAGRGLTEAAAAAAQADVTVVDLTDRFCDETTCPAVIGGVGVYADLNHISDVYGPTLAPDFVRALAPVAGSGGTGTAAG</sequence>
<evidence type="ECO:0000259" key="3">
    <source>
        <dbReference type="Pfam" id="PF19040"/>
    </source>
</evidence>
<feature type="transmembrane region" description="Helical" evidence="1">
    <location>
        <begin position="193"/>
        <end position="218"/>
    </location>
</feature>
<keyword evidence="4" id="KW-0808">Transferase</keyword>
<dbReference type="AlphaFoldDB" id="A0A9X2G5K7"/>
<dbReference type="RefSeq" id="WP_253837651.1">
    <property type="nucleotide sequence ID" value="NZ_JAMTCS010000011.1"/>
</dbReference>
<evidence type="ECO:0000259" key="2">
    <source>
        <dbReference type="Pfam" id="PF01757"/>
    </source>
</evidence>
<dbReference type="InterPro" id="IPR043968">
    <property type="entry name" value="SGNH"/>
</dbReference>
<keyword evidence="5" id="KW-1185">Reference proteome</keyword>
<evidence type="ECO:0000313" key="5">
    <source>
        <dbReference type="Proteomes" id="UP001139493"/>
    </source>
</evidence>
<evidence type="ECO:0000256" key="1">
    <source>
        <dbReference type="SAM" id="Phobius"/>
    </source>
</evidence>
<feature type="transmembrane region" description="Helical" evidence="1">
    <location>
        <begin position="168"/>
        <end position="186"/>
    </location>
</feature>
<comment type="caution">
    <text evidence="4">The sequence shown here is derived from an EMBL/GenBank/DDBJ whole genome shotgun (WGS) entry which is preliminary data.</text>
</comment>
<keyword evidence="1" id="KW-0472">Membrane</keyword>
<reference evidence="4" key="1">
    <citation type="submission" date="2022-06" db="EMBL/GenBank/DDBJ databases">
        <title>Genomic Encyclopedia of Archaeal and Bacterial Type Strains, Phase II (KMG-II): from individual species to whole genera.</title>
        <authorList>
            <person name="Goeker M."/>
        </authorList>
    </citation>
    <scope>NUCLEOTIDE SEQUENCE</scope>
    <source>
        <strain evidence="4">DSM 26652</strain>
    </source>
</reference>
<feature type="transmembrane region" description="Helical" evidence="1">
    <location>
        <begin position="94"/>
        <end position="114"/>
    </location>
</feature>